<evidence type="ECO:0000313" key="4">
    <source>
        <dbReference type="Proteomes" id="UP000028839"/>
    </source>
</evidence>
<accession>A0A0E2ZML5</accession>
<proteinExistence type="inferred from homology"/>
<dbReference type="PANTHER" id="PTHR30203:SF24">
    <property type="entry name" value="BLR4935 PROTEIN"/>
    <property type="match status" value="1"/>
</dbReference>
<gene>
    <name evidence="3" type="ORF">IB75_07430</name>
</gene>
<feature type="compositionally biased region" description="Low complexity" evidence="2">
    <location>
        <begin position="34"/>
        <end position="48"/>
    </location>
</feature>
<dbReference type="GO" id="GO:0015562">
    <property type="term" value="F:efflux transmembrane transporter activity"/>
    <property type="evidence" value="ECO:0007669"/>
    <property type="project" value="InterPro"/>
</dbReference>
<dbReference type="InterPro" id="IPR003423">
    <property type="entry name" value="OMP_efflux"/>
</dbReference>
<reference evidence="3 4" key="1">
    <citation type="submission" date="2014-07" db="EMBL/GenBank/DDBJ databases">
        <title>Comparative analysis of Nitrosococcus oceani genome inventories of strains from Pacific and Atlantic gyres.</title>
        <authorList>
            <person name="Lim C.K."/>
            <person name="Wang L."/>
            <person name="Sayavedra-Soto L.A."/>
            <person name="Klotz M.G."/>
        </authorList>
    </citation>
    <scope>NUCLEOTIDE SEQUENCE [LARGE SCALE GENOMIC DNA]</scope>
    <source>
        <strain evidence="3 4">C-27</strain>
    </source>
</reference>
<comment type="similarity">
    <text evidence="1">Belongs to the outer membrane factor (OMF) (TC 1.B.17) family.</text>
</comment>
<dbReference type="PANTHER" id="PTHR30203">
    <property type="entry name" value="OUTER MEMBRANE CATION EFFLUX PROTEIN"/>
    <property type="match status" value="1"/>
</dbReference>
<evidence type="ECO:0000256" key="1">
    <source>
        <dbReference type="ARBA" id="ARBA00007613"/>
    </source>
</evidence>
<evidence type="ECO:0000313" key="3">
    <source>
        <dbReference type="EMBL" id="KFI19637.1"/>
    </source>
</evidence>
<dbReference type="EMBL" id="JPGN01000043">
    <property type="protein sequence ID" value="KFI19637.1"/>
    <property type="molecule type" value="Genomic_DNA"/>
</dbReference>
<feature type="region of interest" description="Disordered" evidence="2">
    <location>
        <begin position="34"/>
        <end position="56"/>
    </location>
</feature>
<name>A0A0E2ZML5_9GAMM</name>
<organism evidence="3 4">
    <name type="scientific">Nitrosococcus oceani C-27</name>
    <dbReference type="NCBI Taxonomy" id="314279"/>
    <lineage>
        <taxon>Bacteria</taxon>
        <taxon>Pseudomonadati</taxon>
        <taxon>Pseudomonadota</taxon>
        <taxon>Gammaproteobacteria</taxon>
        <taxon>Chromatiales</taxon>
        <taxon>Chromatiaceae</taxon>
        <taxon>Nitrosococcus</taxon>
    </lineage>
</organism>
<sequence>MGKDGKPDMLYKYFSILLLASLLTSVVGCRGYSPPAESSNSLSSKPAPITHSPPQTPLIRKFQEASLSTPAKKDEPKGNLTLRQAAALALLKNPTLAAFSQEIRVQEARVLQAGLLPNPRLSVQGSNLGNAALKGPDGASTTVQLSQLILLGGKIAKRIKAAQLTQDLAGWDYETKRVNVLTQVAQSFIAVLSAQRRLALVQQLVSLAQQVATTVSKRVQAGKISPVEETKAQVALSSVHIQLTRAERNLTTARKQLAATWGSTTPRFQQAAGQMGDVASLPSLEQLTQLISQNPDLARWTTEIAQRQAFIKLEKSKAIPDITVNFGGTEYANNGDYAVMAGISIPLMLFDRNQGNILTAEHQLTKAEEARRAAQVRVATALSTAYQRLAAAHAEATILKTQILPGAQSAFDAVNKGFRLGKFAFLSVLDAQRTLFDSKSQYLRALTDYHQAATEVERLIGEPLETARAKGE</sequence>
<dbReference type="Proteomes" id="UP000028839">
    <property type="component" value="Unassembled WGS sequence"/>
</dbReference>
<dbReference type="HOGENOM" id="CLU_012817_14_2_6"/>
<dbReference type="Pfam" id="PF02321">
    <property type="entry name" value="OEP"/>
    <property type="match status" value="2"/>
</dbReference>
<dbReference type="Gene3D" id="1.20.1600.10">
    <property type="entry name" value="Outer membrane efflux proteins (OEP)"/>
    <property type="match status" value="1"/>
</dbReference>
<dbReference type="SUPFAM" id="SSF56954">
    <property type="entry name" value="Outer membrane efflux proteins (OEP)"/>
    <property type="match status" value="1"/>
</dbReference>
<dbReference type="OrthoDB" id="9791261at2"/>
<evidence type="ECO:0000256" key="2">
    <source>
        <dbReference type="SAM" id="MobiDB-lite"/>
    </source>
</evidence>
<dbReference type="AlphaFoldDB" id="A0A0E2ZML5"/>
<dbReference type="PROSITE" id="PS51257">
    <property type="entry name" value="PROKAR_LIPOPROTEIN"/>
    <property type="match status" value="1"/>
</dbReference>
<protein>
    <submittedName>
        <fullName evidence="3">Transporter</fullName>
    </submittedName>
</protein>
<comment type="caution">
    <text evidence="3">The sequence shown here is derived from an EMBL/GenBank/DDBJ whole genome shotgun (WGS) entry which is preliminary data.</text>
</comment>
<dbReference type="InterPro" id="IPR010131">
    <property type="entry name" value="MdtP/NodT-like"/>
</dbReference>